<proteinExistence type="predicted"/>
<feature type="transmembrane region" description="Helical" evidence="6">
    <location>
        <begin position="115"/>
        <end position="135"/>
    </location>
</feature>
<evidence type="ECO:0000256" key="5">
    <source>
        <dbReference type="SAM" id="MobiDB-lite"/>
    </source>
</evidence>
<evidence type="ECO:0000256" key="6">
    <source>
        <dbReference type="SAM" id="Phobius"/>
    </source>
</evidence>
<dbReference type="EMBL" id="CAJOBA010034771">
    <property type="protein sequence ID" value="CAF3991804.1"/>
    <property type="molecule type" value="Genomic_DNA"/>
</dbReference>
<organism evidence="8 11">
    <name type="scientific">Didymodactylos carnosus</name>
    <dbReference type="NCBI Taxonomy" id="1234261"/>
    <lineage>
        <taxon>Eukaryota</taxon>
        <taxon>Metazoa</taxon>
        <taxon>Spiralia</taxon>
        <taxon>Gnathifera</taxon>
        <taxon>Rotifera</taxon>
        <taxon>Eurotatoria</taxon>
        <taxon>Bdelloidea</taxon>
        <taxon>Philodinida</taxon>
        <taxon>Philodinidae</taxon>
        <taxon>Didymodactylos</taxon>
    </lineage>
</organism>
<dbReference type="InterPro" id="IPR018499">
    <property type="entry name" value="Tetraspanin/Peripherin"/>
</dbReference>
<evidence type="ECO:0000313" key="7">
    <source>
        <dbReference type="EMBL" id="CAF1180544.1"/>
    </source>
</evidence>
<keyword evidence="3 6" id="KW-1133">Transmembrane helix</keyword>
<dbReference type="InterPro" id="IPR008952">
    <property type="entry name" value="Tetraspanin_EC2_sf"/>
</dbReference>
<keyword evidence="4 6" id="KW-0472">Membrane</keyword>
<dbReference type="GO" id="GO:0016020">
    <property type="term" value="C:membrane"/>
    <property type="evidence" value="ECO:0007669"/>
    <property type="project" value="UniProtKB-SubCell"/>
</dbReference>
<dbReference type="AlphaFoldDB" id="A0A815SW35"/>
<evidence type="ECO:0000313" key="8">
    <source>
        <dbReference type="EMBL" id="CAF1497094.1"/>
    </source>
</evidence>
<sequence length="346" mass="37797">MFGKYNRQFVSYAKIVAVIALSVIHLGVAAGIIAKVQQYGDFFQQQLGLCGFNIVISLLGLLVGGFGAFAVFTKRGVLAKIVAGASFVLVLFALASLIAALVINGNSIGELDDSFNNYMVGIVVSYKTLVFISLLDNARTVMDRVQSQYQCCGEFIWTDWYFFLQRTSIATGSNNNNDNSGQNGGPVGPGRRRRTPLAHGIHKRQSNYGNIENWIGSYTIDLPASCCTTTSSVPSGLGTGCQLTSSSNTDFNTNGCLYKLASLAAQETMGIGIINCFLIVVALFAISSLYEIFPDHFAKNEMKKIDYNDGTIHEYGINYSNGWPQNAYANNGYYTPKDPYSFVQRY</sequence>
<evidence type="ECO:0000256" key="2">
    <source>
        <dbReference type="ARBA" id="ARBA00022692"/>
    </source>
</evidence>
<evidence type="ECO:0000313" key="10">
    <source>
        <dbReference type="EMBL" id="CAF4359377.1"/>
    </source>
</evidence>
<keyword evidence="2 6" id="KW-0812">Transmembrane</keyword>
<dbReference type="Proteomes" id="UP000682733">
    <property type="component" value="Unassembled WGS sequence"/>
</dbReference>
<feature type="transmembrane region" description="Helical" evidence="6">
    <location>
        <begin position="12"/>
        <end position="34"/>
    </location>
</feature>
<comment type="subcellular location">
    <subcellularLocation>
        <location evidence="1">Membrane</location>
        <topology evidence="1">Multi-pass membrane protein</topology>
    </subcellularLocation>
</comment>
<dbReference type="EMBL" id="CAJNOQ010022153">
    <property type="protein sequence ID" value="CAF1497094.1"/>
    <property type="molecule type" value="Genomic_DNA"/>
</dbReference>
<dbReference type="EMBL" id="CAJNOK010013243">
    <property type="protein sequence ID" value="CAF1180544.1"/>
    <property type="molecule type" value="Genomic_DNA"/>
</dbReference>
<evidence type="ECO:0008006" key="12">
    <source>
        <dbReference type="Google" id="ProtNLM"/>
    </source>
</evidence>
<dbReference type="Proteomes" id="UP000663829">
    <property type="component" value="Unassembled WGS sequence"/>
</dbReference>
<feature type="transmembrane region" description="Helical" evidence="6">
    <location>
        <begin position="269"/>
        <end position="290"/>
    </location>
</feature>
<reference evidence="8" key="1">
    <citation type="submission" date="2021-02" db="EMBL/GenBank/DDBJ databases">
        <authorList>
            <person name="Nowell W R."/>
        </authorList>
    </citation>
    <scope>NUCLEOTIDE SEQUENCE</scope>
</reference>
<dbReference type="EMBL" id="CAJOBC010087658">
    <property type="protein sequence ID" value="CAF4359377.1"/>
    <property type="molecule type" value="Genomic_DNA"/>
</dbReference>
<feature type="transmembrane region" description="Helical" evidence="6">
    <location>
        <begin position="46"/>
        <end position="69"/>
    </location>
</feature>
<evidence type="ECO:0000256" key="4">
    <source>
        <dbReference type="ARBA" id="ARBA00023136"/>
    </source>
</evidence>
<evidence type="ECO:0000313" key="11">
    <source>
        <dbReference type="Proteomes" id="UP000663829"/>
    </source>
</evidence>
<evidence type="ECO:0000256" key="3">
    <source>
        <dbReference type="ARBA" id="ARBA00022989"/>
    </source>
</evidence>
<dbReference type="Proteomes" id="UP000677228">
    <property type="component" value="Unassembled WGS sequence"/>
</dbReference>
<evidence type="ECO:0000313" key="9">
    <source>
        <dbReference type="EMBL" id="CAF3991804.1"/>
    </source>
</evidence>
<gene>
    <name evidence="8" type="ORF">GPM918_LOCUS36517</name>
    <name evidence="7" type="ORF">OVA965_LOCUS23038</name>
    <name evidence="10" type="ORF">SRO942_LOCUS37256</name>
    <name evidence="9" type="ORF">TMI583_LOCUS23755</name>
</gene>
<accession>A0A815SW35</accession>
<dbReference type="OrthoDB" id="10051815at2759"/>
<dbReference type="Proteomes" id="UP000681722">
    <property type="component" value="Unassembled WGS sequence"/>
</dbReference>
<evidence type="ECO:0000256" key="1">
    <source>
        <dbReference type="ARBA" id="ARBA00004141"/>
    </source>
</evidence>
<dbReference type="Gene3D" id="1.10.1450.10">
    <property type="entry name" value="Tetraspanin"/>
    <property type="match status" value="1"/>
</dbReference>
<keyword evidence="11" id="KW-1185">Reference proteome</keyword>
<feature type="region of interest" description="Disordered" evidence="5">
    <location>
        <begin position="173"/>
        <end position="195"/>
    </location>
</feature>
<dbReference type="Pfam" id="PF00335">
    <property type="entry name" value="Tetraspanin"/>
    <property type="match status" value="1"/>
</dbReference>
<protein>
    <recommendedName>
        <fullName evidence="12">Tetraspanin</fullName>
    </recommendedName>
</protein>
<name>A0A815SW35_9BILA</name>
<feature type="transmembrane region" description="Helical" evidence="6">
    <location>
        <begin position="81"/>
        <end position="103"/>
    </location>
</feature>
<comment type="caution">
    <text evidence="8">The sequence shown here is derived from an EMBL/GenBank/DDBJ whole genome shotgun (WGS) entry which is preliminary data.</text>
</comment>